<dbReference type="RefSeq" id="WP_135502962.1">
    <property type="nucleotide sequence ID" value="NZ_CP181055.1"/>
</dbReference>
<name>A0A7W8CQQ5_9BACL</name>
<comment type="caution">
    <text evidence="6">The sequence shown here is derived from an EMBL/GenBank/DDBJ whole genome shotgun (WGS) entry which is preliminary data.</text>
</comment>
<evidence type="ECO:0000259" key="5">
    <source>
        <dbReference type="Pfam" id="PF09223"/>
    </source>
</evidence>
<feature type="signal peptide" evidence="4">
    <location>
        <begin position="1"/>
        <end position="25"/>
    </location>
</feature>
<gene>
    <name evidence="6" type="ORF">HNQ44_001301</name>
</gene>
<keyword evidence="7" id="KW-1185">Reference proteome</keyword>
<evidence type="ECO:0000256" key="2">
    <source>
        <dbReference type="ARBA" id="ARBA00022833"/>
    </source>
</evidence>
<dbReference type="AlphaFoldDB" id="A0A7W8CQQ5"/>
<evidence type="ECO:0000256" key="1">
    <source>
        <dbReference type="ARBA" id="ARBA00022729"/>
    </source>
</evidence>
<evidence type="ECO:0000256" key="3">
    <source>
        <dbReference type="SAM" id="MobiDB-lite"/>
    </source>
</evidence>
<reference evidence="6 7" key="1">
    <citation type="submission" date="2020-08" db="EMBL/GenBank/DDBJ databases">
        <title>Genomic Encyclopedia of Type Strains, Phase IV (KMG-IV): sequencing the most valuable type-strain genomes for metagenomic binning, comparative biology and taxonomic classification.</title>
        <authorList>
            <person name="Goeker M."/>
        </authorList>
    </citation>
    <scope>NUCLEOTIDE SEQUENCE [LARGE SCALE GENOMIC DNA]</scope>
    <source>
        <strain evidence="6 7">DSM 15895</strain>
    </source>
</reference>
<protein>
    <submittedName>
        <fullName evidence="6">Zinc transport system substrate-binding protein</fullName>
    </submittedName>
</protein>
<dbReference type="GO" id="GO:0008270">
    <property type="term" value="F:zinc ion binding"/>
    <property type="evidence" value="ECO:0007669"/>
    <property type="project" value="InterPro"/>
</dbReference>
<feature type="chain" id="PRO_5039565291" evidence="4">
    <location>
        <begin position="26"/>
        <end position="236"/>
    </location>
</feature>
<accession>A0A7W8CQQ5</accession>
<dbReference type="Gene3D" id="2.40.128.20">
    <property type="match status" value="1"/>
</dbReference>
<sequence length="236" mass="26360">MNYSLIKGLGILGLAALLAAGCQTADSPEPATEAQSASAEAKKTQVAAENESLSRDEKAQIYAGYFDDSLVADRPLSDWAGDWQSVFPLLENGDLDGVFADKAAHSDDMTAEEYKDYYTEGYKTDIERLIITEDSVSFFKNGEEKTGRYTYDGFEILDYEAGNRGVRFVFKLEEETDGLPRFIQFSDHAIFPTDADHYHIYFGDDREALLEEVLNWPTFYPSDMDGAGIAEEMMAH</sequence>
<evidence type="ECO:0000313" key="7">
    <source>
        <dbReference type="Proteomes" id="UP000525923"/>
    </source>
</evidence>
<dbReference type="InterPro" id="IPR015304">
    <property type="entry name" value="ZinT_dom"/>
</dbReference>
<evidence type="ECO:0000313" key="6">
    <source>
        <dbReference type="EMBL" id="MBB5179877.1"/>
    </source>
</evidence>
<dbReference type="EMBL" id="JACHHE010000003">
    <property type="protein sequence ID" value="MBB5179877.1"/>
    <property type="molecule type" value="Genomic_DNA"/>
</dbReference>
<dbReference type="PROSITE" id="PS51257">
    <property type="entry name" value="PROKAR_LIPOPROTEIN"/>
    <property type="match status" value="1"/>
</dbReference>
<dbReference type="OrthoDB" id="9810636at2"/>
<dbReference type="SUPFAM" id="SSF50814">
    <property type="entry name" value="Lipocalins"/>
    <property type="match status" value="1"/>
</dbReference>
<proteinExistence type="predicted"/>
<dbReference type="InterPro" id="IPR012674">
    <property type="entry name" value="Calycin"/>
</dbReference>
<feature type="region of interest" description="Disordered" evidence="3">
    <location>
        <begin position="26"/>
        <end position="52"/>
    </location>
</feature>
<feature type="domain" description="ZinT" evidence="5">
    <location>
        <begin position="58"/>
        <end position="236"/>
    </location>
</feature>
<keyword evidence="1 4" id="KW-0732">Signal</keyword>
<dbReference type="Pfam" id="PF09223">
    <property type="entry name" value="ZinT"/>
    <property type="match status" value="1"/>
</dbReference>
<organism evidence="6 7">
    <name type="scientific">Planococcus koreensis</name>
    <dbReference type="NCBI Taxonomy" id="112331"/>
    <lineage>
        <taxon>Bacteria</taxon>
        <taxon>Bacillati</taxon>
        <taxon>Bacillota</taxon>
        <taxon>Bacilli</taxon>
        <taxon>Bacillales</taxon>
        <taxon>Caryophanaceae</taxon>
        <taxon>Planococcus</taxon>
    </lineage>
</organism>
<keyword evidence="2" id="KW-0862">Zinc</keyword>
<dbReference type="Proteomes" id="UP000525923">
    <property type="component" value="Unassembled WGS sequence"/>
</dbReference>
<evidence type="ECO:0000256" key="4">
    <source>
        <dbReference type="SAM" id="SignalP"/>
    </source>
</evidence>